<comment type="caution">
    <text evidence="3">The sequence shown here is derived from an EMBL/GenBank/DDBJ whole genome shotgun (WGS) entry which is preliminary data.</text>
</comment>
<dbReference type="InterPro" id="IPR036867">
    <property type="entry name" value="R3H_dom_sf"/>
</dbReference>
<feature type="region of interest" description="Disordered" evidence="1">
    <location>
        <begin position="1"/>
        <end position="21"/>
    </location>
</feature>
<dbReference type="Proteomes" id="UP001332931">
    <property type="component" value="Unassembled WGS sequence"/>
</dbReference>
<evidence type="ECO:0000259" key="2">
    <source>
        <dbReference type="PROSITE" id="PS51061"/>
    </source>
</evidence>
<dbReference type="InterPro" id="IPR034079">
    <property type="entry name" value="R3H_KhpB"/>
</dbReference>
<reference evidence="3 4" key="1">
    <citation type="submission" date="2024-01" db="EMBL/GenBank/DDBJ databases">
        <title>Description of Olsenella sp. nov., isolated from pig feces.</title>
        <authorList>
            <person name="Chang Y.-H."/>
        </authorList>
    </citation>
    <scope>NUCLEOTIDE SEQUENCE [LARGE SCALE GENOMIC DNA]</scope>
    <source>
        <strain evidence="3 4">YH-ols2223</strain>
    </source>
</reference>
<dbReference type="PANTHER" id="PTHR35800:SF1">
    <property type="entry name" value="RNA-BINDING PROTEIN KHPB"/>
    <property type="match status" value="1"/>
</dbReference>
<dbReference type="InterPro" id="IPR001374">
    <property type="entry name" value="R3H_dom"/>
</dbReference>
<dbReference type="InterPro" id="IPR039247">
    <property type="entry name" value="KhpB"/>
</dbReference>
<evidence type="ECO:0000313" key="3">
    <source>
        <dbReference type="EMBL" id="MEE6147562.1"/>
    </source>
</evidence>
<dbReference type="Gene3D" id="3.30.300.20">
    <property type="match status" value="1"/>
</dbReference>
<evidence type="ECO:0000313" key="4">
    <source>
        <dbReference type="Proteomes" id="UP001332931"/>
    </source>
</evidence>
<dbReference type="PANTHER" id="PTHR35800">
    <property type="entry name" value="PROTEIN JAG"/>
    <property type="match status" value="1"/>
</dbReference>
<dbReference type="Pfam" id="PF01424">
    <property type="entry name" value="R3H"/>
    <property type="match status" value="1"/>
</dbReference>
<dbReference type="Gene3D" id="3.30.1370.50">
    <property type="entry name" value="R3H-like domain"/>
    <property type="match status" value="1"/>
</dbReference>
<accession>A0ABU7RAD4</accession>
<proteinExistence type="predicted"/>
<sequence>MEDEGITSSVSEGAQETTEAAADDAFAEIREHYAATKELTEEETDKIADVAVGYLRDILGFFGEDKSSIDEYDGDEGELILDINGGNLAVLIGRHGRTLDALQMVLSSLMSSNLKFHYPVVVDIEGYKSRRKDKVRTIALSAAARAKRQGSAVSLAPMNAYERRLVHIALVDDDEVATHSEGEDPDRYVVITPVK</sequence>
<gene>
    <name evidence="3" type="ORF">VXJ25_06140</name>
</gene>
<dbReference type="CDD" id="cd02644">
    <property type="entry name" value="R3H_jag"/>
    <property type="match status" value="1"/>
</dbReference>
<protein>
    <submittedName>
        <fullName evidence="3">R3H domain-containing nucleic acid-binding protein</fullName>
    </submittedName>
</protein>
<dbReference type="EMBL" id="JAZGJQ010000005">
    <property type="protein sequence ID" value="MEE6147562.1"/>
    <property type="molecule type" value="Genomic_DNA"/>
</dbReference>
<name>A0ABU7RAD4_9ACTN</name>
<dbReference type="SMART" id="SM00393">
    <property type="entry name" value="R3H"/>
    <property type="match status" value="1"/>
</dbReference>
<dbReference type="Pfam" id="PF13083">
    <property type="entry name" value="KH_KhpA-B"/>
    <property type="match status" value="1"/>
</dbReference>
<evidence type="ECO:0000256" key="1">
    <source>
        <dbReference type="SAM" id="MobiDB-lite"/>
    </source>
</evidence>
<dbReference type="InterPro" id="IPR038008">
    <property type="entry name" value="Jag_KH"/>
</dbReference>
<organism evidence="3 4">
    <name type="scientific">Olsenella absiana</name>
    <dbReference type="NCBI Taxonomy" id="3115222"/>
    <lineage>
        <taxon>Bacteria</taxon>
        <taxon>Bacillati</taxon>
        <taxon>Actinomycetota</taxon>
        <taxon>Coriobacteriia</taxon>
        <taxon>Coriobacteriales</taxon>
        <taxon>Atopobiaceae</taxon>
        <taxon>Olsenella</taxon>
    </lineage>
</organism>
<feature type="domain" description="R3H" evidence="2">
    <location>
        <begin position="129"/>
        <end position="195"/>
    </location>
</feature>
<dbReference type="PROSITE" id="PS51061">
    <property type="entry name" value="R3H"/>
    <property type="match status" value="1"/>
</dbReference>
<dbReference type="RefSeq" id="WP_330958330.1">
    <property type="nucleotide sequence ID" value="NZ_JAZGJQ010000005.1"/>
</dbReference>
<dbReference type="SUPFAM" id="SSF82708">
    <property type="entry name" value="R3H domain"/>
    <property type="match status" value="1"/>
</dbReference>
<dbReference type="InterPro" id="IPR015946">
    <property type="entry name" value="KH_dom-like_a/b"/>
</dbReference>
<dbReference type="CDD" id="cd02414">
    <property type="entry name" value="KH-II_Jag"/>
    <property type="match status" value="1"/>
</dbReference>
<keyword evidence="4" id="KW-1185">Reference proteome</keyword>
<feature type="compositionally biased region" description="Polar residues" evidence="1">
    <location>
        <begin position="1"/>
        <end position="11"/>
    </location>
</feature>